<dbReference type="FunCoup" id="Q6CQH4">
    <property type="interactions" value="92"/>
</dbReference>
<dbReference type="CDD" id="cd22573">
    <property type="entry name" value="RMP1_RBD"/>
    <property type="match status" value="1"/>
</dbReference>
<gene>
    <name evidence="3" type="ORF">KLLA0_D17072g</name>
</gene>
<name>Q6CQH4_KLULA</name>
<dbReference type="GO" id="GO:0000294">
    <property type="term" value="P:nuclear-transcribed mRNA catabolic process, RNase MRP-dependent"/>
    <property type="evidence" value="ECO:0007669"/>
    <property type="project" value="TreeGrafter"/>
</dbReference>
<protein>
    <submittedName>
        <fullName evidence="3">KLLA0D17072p</fullName>
    </submittedName>
</protein>
<dbReference type="InterPro" id="IPR047205">
    <property type="entry name" value="RMP1"/>
</dbReference>
<evidence type="ECO:0000259" key="2">
    <source>
        <dbReference type="Pfam" id="PF20945"/>
    </source>
</evidence>
<dbReference type="InterPro" id="IPR047204">
    <property type="entry name" value="RMP1_RBD"/>
</dbReference>
<sequence>MGGISEINKKLVVQLRQELRIVYLIYHRNKNQHGATVWWKQLNILKRNVAQAVRIIEGLVFRGVCHDKQLLKLHSLLYSILKLQIKKMYYDFNGVISLGQFVTLGVVLIGNLARIYTVYMHIYDTLEEDFRRIGCIKNNTSSVNPGMSDNEVREALESIADEEIGEEIGEDLETMAIFKSTDDNSKVLAASGKKDNKYGKKKKQKKKKSAIDDLFG</sequence>
<organism evidence="3 4">
    <name type="scientific">Kluyveromyces lactis (strain ATCC 8585 / CBS 2359 / DSM 70799 / NBRC 1267 / NRRL Y-1140 / WM37)</name>
    <name type="common">Yeast</name>
    <name type="synonym">Candida sphaerica</name>
    <dbReference type="NCBI Taxonomy" id="284590"/>
    <lineage>
        <taxon>Eukaryota</taxon>
        <taxon>Fungi</taxon>
        <taxon>Dikarya</taxon>
        <taxon>Ascomycota</taxon>
        <taxon>Saccharomycotina</taxon>
        <taxon>Saccharomycetes</taxon>
        <taxon>Saccharomycetales</taxon>
        <taxon>Saccharomycetaceae</taxon>
        <taxon>Kluyveromyces</taxon>
    </lineage>
</organism>
<evidence type="ECO:0000313" key="3">
    <source>
        <dbReference type="EMBL" id="CAH00911.1"/>
    </source>
</evidence>
<dbReference type="eggNOG" id="ENOG502S2QW">
    <property type="taxonomic scope" value="Eukaryota"/>
</dbReference>
<feature type="region of interest" description="Disordered" evidence="1">
    <location>
        <begin position="193"/>
        <end position="216"/>
    </location>
</feature>
<dbReference type="PaxDb" id="284590-Q6CQH4"/>
<dbReference type="HOGENOM" id="CLU_031977_1_1_1"/>
<dbReference type="GO" id="GO:0000466">
    <property type="term" value="P:maturation of 5.8S rRNA from tricistronic rRNA transcript (SSU-rRNA, 5.8S rRNA, LSU-rRNA)"/>
    <property type="evidence" value="ECO:0007669"/>
    <property type="project" value="TreeGrafter"/>
</dbReference>
<dbReference type="GO" id="GO:0042134">
    <property type="term" value="F:rRNA primary transcript binding"/>
    <property type="evidence" value="ECO:0007669"/>
    <property type="project" value="InterPro"/>
</dbReference>
<dbReference type="GO" id="GO:0000172">
    <property type="term" value="C:ribonuclease MRP complex"/>
    <property type="evidence" value="ECO:0007669"/>
    <property type="project" value="InterPro"/>
</dbReference>
<feature type="domain" description="RNase MRP protein 1 RNA binding" evidence="2">
    <location>
        <begin position="21"/>
        <end position="114"/>
    </location>
</feature>
<dbReference type="PANTHER" id="PTHR37792:SF1">
    <property type="entry name" value="RIBONUCLEASE MRP PROTEIN SUBUNIT RMP1"/>
    <property type="match status" value="1"/>
</dbReference>
<dbReference type="InParanoid" id="Q6CQH4"/>
<dbReference type="Proteomes" id="UP000000598">
    <property type="component" value="Chromosome D"/>
</dbReference>
<dbReference type="EMBL" id="CR382124">
    <property type="protein sequence ID" value="CAH00911.1"/>
    <property type="molecule type" value="Genomic_DNA"/>
</dbReference>
<dbReference type="STRING" id="284590.Q6CQH4"/>
<feature type="compositionally biased region" description="Basic residues" evidence="1">
    <location>
        <begin position="199"/>
        <end position="208"/>
    </location>
</feature>
<dbReference type="PANTHER" id="PTHR37792">
    <property type="entry name" value="RIBONUCLEASE MRP PROTEIN SUBUNIT RMP1"/>
    <property type="match status" value="1"/>
</dbReference>
<dbReference type="KEGG" id="kla:KLLA0_D17072g"/>
<proteinExistence type="predicted"/>
<reference evidence="3 4" key="1">
    <citation type="journal article" date="2004" name="Nature">
        <title>Genome evolution in yeasts.</title>
        <authorList>
            <consortium name="Genolevures"/>
            <person name="Dujon B."/>
            <person name="Sherman D."/>
            <person name="Fischer G."/>
            <person name="Durrens P."/>
            <person name="Casaregola S."/>
            <person name="Lafontaine I."/>
            <person name="de Montigny J."/>
            <person name="Marck C."/>
            <person name="Neuveglise C."/>
            <person name="Talla E."/>
            <person name="Goffard N."/>
            <person name="Frangeul L."/>
            <person name="Aigle M."/>
            <person name="Anthouard V."/>
            <person name="Babour A."/>
            <person name="Barbe V."/>
            <person name="Barnay S."/>
            <person name="Blanchin S."/>
            <person name="Beckerich J.M."/>
            <person name="Beyne E."/>
            <person name="Bleykasten C."/>
            <person name="Boisrame A."/>
            <person name="Boyer J."/>
            <person name="Cattolico L."/>
            <person name="Confanioleri F."/>
            <person name="de Daruvar A."/>
            <person name="Despons L."/>
            <person name="Fabre E."/>
            <person name="Fairhead C."/>
            <person name="Ferry-Dumazet H."/>
            <person name="Groppi A."/>
            <person name="Hantraye F."/>
            <person name="Hennequin C."/>
            <person name="Jauniaux N."/>
            <person name="Joyet P."/>
            <person name="Kachouri R."/>
            <person name="Kerrest A."/>
            <person name="Koszul R."/>
            <person name="Lemaire M."/>
            <person name="Lesur I."/>
            <person name="Ma L."/>
            <person name="Muller H."/>
            <person name="Nicaud J.M."/>
            <person name="Nikolski M."/>
            <person name="Oztas S."/>
            <person name="Ozier-Kalogeropoulos O."/>
            <person name="Pellenz S."/>
            <person name="Potier S."/>
            <person name="Richard G.F."/>
            <person name="Straub M.L."/>
            <person name="Suleau A."/>
            <person name="Swennene D."/>
            <person name="Tekaia F."/>
            <person name="Wesolowski-Louvel M."/>
            <person name="Westhof E."/>
            <person name="Wirth B."/>
            <person name="Zeniou-Meyer M."/>
            <person name="Zivanovic I."/>
            <person name="Bolotin-Fukuhara M."/>
            <person name="Thierry A."/>
            <person name="Bouchier C."/>
            <person name="Caudron B."/>
            <person name="Scarpelli C."/>
            <person name="Gaillardin C."/>
            <person name="Weissenbach J."/>
            <person name="Wincker P."/>
            <person name="Souciet J.L."/>
        </authorList>
    </citation>
    <scope>NUCLEOTIDE SEQUENCE [LARGE SCALE GENOMIC DNA]</scope>
    <source>
        <strain evidence="4">ATCC 8585 / CBS 2359 / DSM 70799 / NBRC 1267 / NRRL Y-1140 / WM37</strain>
    </source>
</reference>
<dbReference type="AlphaFoldDB" id="Q6CQH4"/>
<dbReference type="OMA" id="VIPRCYI"/>
<keyword evidence="4" id="KW-1185">Reference proteome</keyword>
<dbReference type="Pfam" id="PF20945">
    <property type="entry name" value="RMP1"/>
    <property type="match status" value="1"/>
</dbReference>
<accession>Q6CQH4</accession>
<evidence type="ECO:0000256" key="1">
    <source>
        <dbReference type="SAM" id="MobiDB-lite"/>
    </source>
</evidence>
<evidence type="ECO:0000313" key="4">
    <source>
        <dbReference type="Proteomes" id="UP000000598"/>
    </source>
</evidence>